<evidence type="ECO:0000313" key="3">
    <source>
        <dbReference type="Proteomes" id="UP000050525"/>
    </source>
</evidence>
<accession>A0A151MKB5</accession>
<keyword evidence="3" id="KW-1185">Reference proteome</keyword>
<reference evidence="2 3" key="1">
    <citation type="journal article" date="2012" name="Genome Biol.">
        <title>Sequencing three crocodilian genomes to illuminate the evolution of archosaurs and amniotes.</title>
        <authorList>
            <person name="St John J.A."/>
            <person name="Braun E.L."/>
            <person name="Isberg S.R."/>
            <person name="Miles L.G."/>
            <person name="Chong A.Y."/>
            <person name="Gongora J."/>
            <person name="Dalzell P."/>
            <person name="Moran C."/>
            <person name="Bed'hom B."/>
            <person name="Abzhanov A."/>
            <person name="Burgess S.C."/>
            <person name="Cooksey A.M."/>
            <person name="Castoe T.A."/>
            <person name="Crawford N.G."/>
            <person name="Densmore L.D."/>
            <person name="Drew J.C."/>
            <person name="Edwards S.V."/>
            <person name="Faircloth B.C."/>
            <person name="Fujita M.K."/>
            <person name="Greenwold M.J."/>
            <person name="Hoffmann F.G."/>
            <person name="Howard J.M."/>
            <person name="Iguchi T."/>
            <person name="Janes D.E."/>
            <person name="Khan S.Y."/>
            <person name="Kohno S."/>
            <person name="de Koning A.J."/>
            <person name="Lance S.L."/>
            <person name="McCarthy F.M."/>
            <person name="McCormack J.E."/>
            <person name="Merchant M.E."/>
            <person name="Peterson D.G."/>
            <person name="Pollock D.D."/>
            <person name="Pourmand N."/>
            <person name="Raney B.J."/>
            <person name="Roessler K.A."/>
            <person name="Sanford J.R."/>
            <person name="Sawyer R.H."/>
            <person name="Schmidt C.J."/>
            <person name="Triplett E.W."/>
            <person name="Tuberville T.D."/>
            <person name="Venegas-Anaya M."/>
            <person name="Howard J.T."/>
            <person name="Jarvis E.D."/>
            <person name="Guillette L.J.Jr."/>
            <person name="Glenn T.C."/>
            <person name="Green R.E."/>
            <person name="Ray D.A."/>
        </authorList>
    </citation>
    <scope>NUCLEOTIDE SEQUENCE [LARGE SCALE GENOMIC DNA]</scope>
    <source>
        <strain evidence="2">KSC_2009_1</strain>
    </source>
</reference>
<proteinExistence type="predicted"/>
<gene>
    <name evidence="2" type="ORF">Y1Q_0023820</name>
</gene>
<comment type="caution">
    <text evidence="2">The sequence shown here is derived from an EMBL/GenBank/DDBJ whole genome shotgun (WGS) entry which is preliminary data.</text>
</comment>
<dbReference type="Proteomes" id="UP000050525">
    <property type="component" value="Unassembled WGS sequence"/>
</dbReference>
<sequence length="169" mass="18286">MRKPPARACATYRAGAGRRALGERSPPPHGSSARLLLRQAKLWAGSTVEKKPGALSTSLQKAELISRRKAQEKKIQGTALRREFPVFSTGRQEGENILPPLGPSQQPLSFVACAETTEKERVTFTESGQRDAGGLKKGIARQAGLTLSCNAEQPEKAEQIGRWVFCCGS</sequence>
<name>A0A151MKB5_ALLMI</name>
<feature type="compositionally biased region" description="Low complexity" evidence="1">
    <location>
        <begin position="1"/>
        <end position="19"/>
    </location>
</feature>
<evidence type="ECO:0000256" key="1">
    <source>
        <dbReference type="SAM" id="MobiDB-lite"/>
    </source>
</evidence>
<dbReference type="AlphaFoldDB" id="A0A151MKB5"/>
<feature type="region of interest" description="Disordered" evidence="1">
    <location>
        <begin position="1"/>
        <end position="32"/>
    </location>
</feature>
<protein>
    <submittedName>
        <fullName evidence="2">Uncharacterized protein</fullName>
    </submittedName>
</protein>
<evidence type="ECO:0000313" key="2">
    <source>
        <dbReference type="EMBL" id="KYO24966.1"/>
    </source>
</evidence>
<dbReference type="EMBL" id="AKHW03005996">
    <property type="protein sequence ID" value="KYO24966.1"/>
    <property type="molecule type" value="Genomic_DNA"/>
</dbReference>
<organism evidence="2 3">
    <name type="scientific">Alligator mississippiensis</name>
    <name type="common">American alligator</name>
    <dbReference type="NCBI Taxonomy" id="8496"/>
    <lineage>
        <taxon>Eukaryota</taxon>
        <taxon>Metazoa</taxon>
        <taxon>Chordata</taxon>
        <taxon>Craniata</taxon>
        <taxon>Vertebrata</taxon>
        <taxon>Euteleostomi</taxon>
        <taxon>Archelosauria</taxon>
        <taxon>Archosauria</taxon>
        <taxon>Crocodylia</taxon>
        <taxon>Alligatoridae</taxon>
        <taxon>Alligatorinae</taxon>
        <taxon>Alligator</taxon>
    </lineage>
</organism>